<feature type="transmembrane region" description="Helical" evidence="1">
    <location>
        <begin position="47"/>
        <end position="65"/>
    </location>
</feature>
<feature type="transmembrane region" description="Helical" evidence="1">
    <location>
        <begin position="138"/>
        <end position="159"/>
    </location>
</feature>
<reference evidence="2 3" key="1">
    <citation type="submission" date="2024-01" db="EMBL/GenBank/DDBJ databases">
        <title>The genomes of 5 underutilized Papilionoideae crops provide insights into root nodulation and disease resistance.</title>
        <authorList>
            <person name="Yuan L."/>
        </authorList>
    </citation>
    <scope>NUCLEOTIDE SEQUENCE [LARGE SCALE GENOMIC DNA]</scope>
    <source>
        <strain evidence="2">LY-2023</strain>
        <tissue evidence="2">Leaf</tissue>
    </source>
</reference>
<comment type="caution">
    <text evidence="2">The sequence shown here is derived from an EMBL/GenBank/DDBJ whole genome shotgun (WGS) entry which is preliminary data.</text>
</comment>
<gene>
    <name evidence="2" type="ORF">RJT34_16173</name>
</gene>
<feature type="transmembrane region" description="Helical" evidence="1">
    <location>
        <begin position="20"/>
        <end position="41"/>
    </location>
</feature>
<keyword evidence="1" id="KW-1133">Transmembrane helix</keyword>
<keyword evidence="3" id="KW-1185">Reference proteome</keyword>
<accession>A0AAN9J6Q5</accession>
<evidence type="ECO:0000256" key="1">
    <source>
        <dbReference type="SAM" id="Phobius"/>
    </source>
</evidence>
<keyword evidence="1" id="KW-0472">Membrane</keyword>
<evidence type="ECO:0000313" key="2">
    <source>
        <dbReference type="EMBL" id="KAK7293310.1"/>
    </source>
</evidence>
<organism evidence="2 3">
    <name type="scientific">Clitoria ternatea</name>
    <name type="common">Butterfly pea</name>
    <dbReference type="NCBI Taxonomy" id="43366"/>
    <lineage>
        <taxon>Eukaryota</taxon>
        <taxon>Viridiplantae</taxon>
        <taxon>Streptophyta</taxon>
        <taxon>Embryophyta</taxon>
        <taxon>Tracheophyta</taxon>
        <taxon>Spermatophyta</taxon>
        <taxon>Magnoliopsida</taxon>
        <taxon>eudicotyledons</taxon>
        <taxon>Gunneridae</taxon>
        <taxon>Pentapetalae</taxon>
        <taxon>rosids</taxon>
        <taxon>fabids</taxon>
        <taxon>Fabales</taxon>
        <taxon>Fabaceae</taxon>
        <taxon>Papilionoideae</taxon>
        <taxon>50 kb inversion clade</taxon>
        <taxon>NPAAA clade</taxon>
        <taxon>indigoferoid/millettioid clade</taxon>
        <taxon>Phaseoleae</taxon>
        <taxon>Clitoria</taxon>
    </lineage>
</organism>
<name>A0AAN9J6Q5_CLITE</name>
<evidence type="ECO:0000313" key="3">
    <source>
        <dbReference type="Proteomes" id="UP001359559"/>
    </source>
</evidence>
<sequence length="181" mass="20418">MFTKHVMDSRLKGPLITSIYTLVLTSMLSLGLLSLIVYIYLVSNSGPFFMMVFFVMLVAFLRQYFEWSAVWGMGTVISVLEEKEDDVALVISAYLSSGNRGSGIVLMIGCVLWRLCLRLVAMFIAWKFGGSKMLISVVQSSLICLANIIKWLFFVVYYVNCKNRRLEKQVSVEVSHGVLSV</sequence>
<proteinExistence type="predicted"/>
<dbReference type="Proteomes" id="UP001359559">
    <property type="component" value="Unassembled WGS sequence"/>
</dbReference>
<dbReference type="PANTHER" id="PTHR36714">
    <property type="entry name" value="T23E23.1"/>
    <property type="match status" value="1"/>
</dbReference>
<keyword evidence="1" id="KW-0812">Transmembrane</keyword>
<dbReference type="AlphaFoldDB" id="A0AAN9J6Q5"/>
<dbReference type="EMBL" id="JAYKXN010000004">
    <property type="protein sequence ID" value="KAK7293310.1"/>
    <property type="molecule type" value="Genomic_DNA"/>
</dbReference>
<dbReference type="PANTHER" id="PTHR36714:SF2">
    <property type="entry name" value="TRANSMEMBRANE PROTEIN"/>
    <property type="match status" value="1"/>
</dbReference>
<evidence type="ECO:0008006" key="4">
    <source>
        <dbReference type="Google" id="ProtNLM"/>
    </source>
</evidence>
<feature type="transmembrane region" description="Helical" evidence="1">
    <location>
        <begin position="104"/>
        <end position="126"/>
    </location>
</feature>
<protein>
    <recommendedName>
        <fullName evidence="4">Transmembrane protein</fullName>
    </recommendedName>
</protein>